<protein>
    <recommendedName>
        <fullName evidence="6">Elongator complex protein 1</fullName>
    </recommendedName>
</protein>
<comment type="subcellular location">
    <subcellularLocation>
        <location evidence="1">Cytoplasm</location>
    </subcellularLocation>
</comment>
<evidence type="ECO:0000256" key="5">
    <source>
        <dbReference type="ARBA" id="ARBA00022694"/>
    </source>
</evidence>
<dbReference type="GO" id="GO:0033588">
    <property type="term" value="C:elongator holoenzyme complex"/>
    <property type="evidence" value="ECO:0007669"/>
    <property type="project" value="InterPro"/>
</dbReference>
<dbReference type="PANTHER" id="PTHR12747:SF0">
    <property type="entry name" value="ELONGATOR COMPLEX PROTEIN 1"/>
    <property type="match status" value="1"/>
</dbReference>
<evidence type="ECO:0000313" key="9">
    <source>
        <dbReference type="EMBL" id="CAD7634868.1"/>
    </source>
</evidence>
<dbReference type="Pfam" id="PF04762">
    <property type="entry name" value="Beta-prop_ELP1_1st"/>
    <property type="match status" value="1"/>
</dbReference>
<proteinExistence type="inferred from homology"/>
<dbReference type="AlphaFoldDB" id="A0A7R9L4A1"/>
<evidence type="ECO:0000256" key="6">
    <source>
        <dbReference type="ARBA" id="ARBA00029535"/>
    </source>
</evidence>
<dbReference type="InterPro" id="IPR056165">
    <property type="entry name" value="Beta-prop_ELP1_2nd"/>
</dbReference>
<evidence type="ECO:0000259" key="8">
    <source>
        <dbReference type="Pfam" id="PF23797"/>
    </source>
</evidence>
<dbReference type="EMBL" id="OC870074">
    <property type="protein sequence ID" value="CAD7634868.1"/>
    <property type="molecule type" value="Genomic_DNA"/>
</dbReference>
<comment type="similarity">
    <text evidence="3">Belongs to the ELP1/IKA1 family.</text>
</comment>
<evidence type="ECO:0000256" key="4">
    <source>
        <dbReference type="ARBA" id="ARBA00022490"/>
    </source>
</evidence>
<dbReference type="GO" id="GO:0002926">
    <property type="term" value="P:tRNA wobble base 5-methoxycarbonylmethyl-2-thiouridinylation"/>
    <property type="evidence" value="ECO:0007669"/>
    <property type="project" value="TreeGrafter"/>
</dbReference>
<evidence type="ECO:0000313" key="10">
    <source>
        <dbReference type="Proteomes" id="UP000759131"/>
    </source>
</evidence>
<evidence type="ECO:0000256" key="3">
    <source>
        <dbReference type="ARBA" id="ARBA00006086"/>
    </source>
</evidence>
<dbReference type="GO" id="GO:0000049">
    <property type="term" value="F:tRNA binding"/>
    <property type="evidence" value="ECO:0007669"/>
    <property type="project" value="TreeGrafter"/>
</dbReference>
<dbReference type="OrthoDB" id="40048at2759"/>
<dbReference type="UniPathway" id="UPA00988"/>
<evidence type="ECO:0000256" key="2">
    <source>
        <dbReference type="ARBA" id="ARBA00005043"/>
    </source>
</evidence>
<dbReference type="InterPro" id="IPR015943">
    <property type="entry name" value="WD40/YVTN_repeat-like_dom_sf"/>
</dbReference>
<evidence type="ECO:0000259" key="7">
    <source>
        <dbReference type="Pfam" id="PF04762"/>
    </source>
</evidence>
<dbReference type="EMBL" id="CAJPIZ010015499">
    <property type="protein sequence ID" value="CAG2115298.1"/>
    <property type="molecule type" value="Genomic_DNA"/>
</dbReference>
<feature type="non-terminal residue" evidence="9">
    <location>
        <position position="1"/>
    </location>
</feature>
<organism evidence="9">
    <name type="scientific">Medioppia subpectinata</name>
    <dbReference type="NCBI Taxonomy" id="1979941"/>
    <lineage>
        <taxon>Eukaryota</taxon>
        <taxon>Metazoa</taxon>
        <taxon>Ecdysozoa</taxon>
        <taxon>Arthropoda</taxon>
        <taxon>Chelicerata</taxon>
        <taxon>Arachnida</taxon>
        <taxon>Acari</taxon>
        <taxon>Acariformes</taxon>
        <taxon>Sarcoptiformes</taxon>
        <taxon>Oribatida</taxon>
        <taxon>Brachypylina</taxon>
        <taxon>Oppioidea</taxon>
        <taxon>Oppiidae</taxon>
        <taxon>Medioppia</taxon>
    </lineage>
</organism>
<reference evidence="9" key="1">
    <citation type="submission" date="2020-11" db="EMBL/GenBank/DDBJ databases">
        <authorList>
            <person name="Tran Van P."/>
        </authorList>
    </citation>
    <scope>NUCLEOTIDE SEQUENCE</scope>
</reference>
<dbReference type="Proteomes" id="UP000759131">
    <property type="component" value="Unassembled WGS sequence"/>
</dbReference>
<dbReference type="InterPro" id="IPR006849">
    <property type="entry name" value="Elp1"/>
</dbReference>
<name>A0A7R9L4A1_9ACAR</name>
<dbReference type="SUPFAM" id="SSF69322">
    <property type="entry name" value="Tricorn protease domain 2"/>
    <property type="match status" value="1"/>
</dbReference>
<feature type="domain" description="ELP1 N-terminal second beta-propeller" evidence="8">
    <location>
        <begin position="366"/>
        <end position="561"/>
    </location>
</feature>
<keyword evidence="5" id="KW-0819">tRNA processing</keyword>
<sequence>MVSSDLLLAVKCMTIDTDLDVLYLVNADNEVISIDVNNSSLTKCCDICLDVASYEAICCEFMSEERSVFIALTTGHIVVFNTMTNTYGTVGCLSDGIQAVAFSLDQELIVLVTQNNSLVLMNKLFDVLTQKDLNTDEFGCHELVSVNWGSKATQFHGEGQRDSRTQQQTFKSYSDFDDKISQISWRSDGLYFVTSFFDHKTNYRKLQVWSRDAVLQYTSECLDGLEALIAWKPSGALIASSQLLPNKHMIVFVEKNGLKHGEFELPFTPNSFKVQHILWSNDSQILLIIGSETREQLSPQIMMLWRQTNYKWDLKQRYEFKDNTIVAVNWDSIDASLLHVILNNGQYIRYRWKWSTDDLKGMVALIDKNHLKLSDFECSVIPPPFYSYSLDFKSQILETCFSKNKLAVVLIDGTIALFEKSAKKETNGWNDFFAITLENMTKESEEVFNCFYANKCEDITKLTHLTVDETGLLYVKVLDITTDTDDHIIAMSCLKDTIGVIGSSGHLLKANLKDKVVDYWTDRCDKKVVFPNRCSRLELIQIENRIVSICLSEDHTLYLDNE</sequence>
<gene>
    <name evidence="9" type="ORF">OSB1V03_LOCUS15262</name>
</gene>
<dbReference type="PANTHER" id="PTHR12747">
    <property type="entry name" value="ELONGATOR COMPLEX PROTEIN 1"/>
    <property type="match status" value="1"/>
</dbReference>
<dbReference type="Pfam" id="PF23797">
    <property type="entry name" value="Beta-prop_ELP1_2nd"/>
    <property type="match status" value="1"/>
</dbReference>
<evidence type="ECO:0000256" key="1">
    <source>
        <dbReference type="ARBA" id="ARBA00004496"/>
    </source>
</evidence>
<keyword evidence="4" id="KW-0963">Cytoplasm</keyword>
<keyword evidence="10" id="KW-1185">Reference proteome</keyword>
<comment type="pathway">
    <text evidence="2">tRNA modification; 5-methoxycarbonylmethyl-2-thiouridine-tRNA biosynthesis.</text>
</comment>
<dbReference type="Gene3D" id="2.130.10.10">
    <property type="entry name" value="YVTN repeat-like/Quinoprotein amine dehydrogenase"/>
    <property type="match status" value="1"/>
</dbReference>
<accession>A0A7R9L4A1</accession>
<dbReference type="GO" id="GO:0005829">
    <property type="term" value="C:cytosol"/>
    <property type="evidence" value="ECO:0007669"/>
    <property type="project" value="TreeGrafter"/>
</dbReference>
<feature type="domain" description="ELP1 first N-terminal beta-propeller" evidence="7">
    <location>
        <begin position="13"/>
        <end position="331"/>
    </location>
</feature>
<dbReference type="InterPro" id="IPR056164">
    <property type="entry name" value="Beta-prop_ELP1_1st"/>
</dbReference>